<sequence>MPRARRLIAGRPTGRSPFYFLHLPGETRNQIYGDLFGEPAREVGDWHENELCDTSRVFNHKRRLGGINYSGLLALMRTCRSLYREVSAFLYHQGRFTLSPLAMASNIYFLLHGPGRHLRSVAVQFRESRLPAAHWPLDVWEPIGDLPYEGRLLRAIAEKARRLEHLEIQTCAKHQHPYIPRGYVFKRWGVAVEFSEFSWIDPPIRLTGLSAGEIPRYPTEEQLVAMLEHLAPGDDGKQVLMRGLIGYPFRPDESPSFWNMMRHELRQLTEQQLFWQQMISVFEDMSPTLRTLDWVGVVDRKWMAALADVMNVTVRGRLTRNSDNWVTVEPSSLASTE</sequence>
<accession>A0AA40AHP3</accession>
<evidence type="ECO:0000313" key="2">
    <source>
        <dbReference type="Proteomes" id="UP001172102"/>
    </source>
</evidence>
<proteinExistence type="predicted"/>
<dbReference type="PANTHER" id="PTHR42085">
    <property type="entry name" value="F-BOX DOMAIN-CONTAINING PROTEIN"/>
    <property type="match status" value="1"/>
</dbReference>
<dbReference type="InterPro" id="IPR038883">
    <property type="entry name" value="AN11006-like"/>
</dbReference>
<keyword evidence="2" id="KW-1185">Reference proteome</keyword>
<dbReference type="Proteomes" id="UP001172102">
    <property type="component" value="Unassembled WGS sequence"/>
</dbReference>
<dbReference type="EMBL" id="JAUKUA010000004">
    <property type="protein sequence ID" value="KAK0716026.1"/>
    <property type="molecule type" value="Genomic_DNA"/>
</dbReference>
<name>A0AA40AHP3_9PEZI</name>
<organism evidence="1 2">
    <name type="scientific">Lasiosphaeris hirsuta</name>
    <dbReference type="NCBI Taxonomy" id="260670"/>
    <lineage>
        <taxon>Eukaryota</taxon>
        <taxon>Fungi</taxon>
        <taxon>Dikarya</taxon>
        <taxon>Ascomycota</taxon>
        <taxon>Pezizomycotina</taxon>
        <taxon>Sordariomycetes</taxon>
        <taxon>Sordariomycetidae</taxon>
        <taxon>Sordariales</taxon>
        <taxon>Lasiosphaeriaceae</taxon>
        <taxon>Lasiosphaeris</taxon>
    </lineage>
</organism>
<gene>
    <name evidence="1" type="ORF">B0H67DRAFT_582241</name>
</gene>
<evidence type="ECO:0000313" key="1">
    <source>
        <dbReference type="EMBL" id="KAK0716026.1"/>
    </source>
</evidence>
<comment type="caution">
    <text evidence="1">The sequence shown here is derived from an EMBL/GenBank/DDBJ whole genome shotgun (WGS) entry which is preliminary data.</text>
</comment>
<protein>
    <submittedName>
        <fullName evidence="1">Uncharacterized protein</fullName>
    </submittedName>
</protein>
<reference evidence="1" key="1">
    <citation type="submission" date="2023-06" db="EMBL/GenBank/DDBJ databases">
        <title>Genome-scale phylogeny and comparative genomics of the fungal order Sordariales.</title>
        <authorList>
            <consortium name="Lawrence Berkeley National Laboratory"/>
            <person name="Hensen N."/>
            <person name="Bonometti L."/>
            <person name="Westerberg I."/>
            <person name="Brannstrom I.O."/>
            <person name="Guillou S."/>
            <person name="Cros-Aarteil S."/>
            <person name="Calhoun S."/>
            <person name="Haridas S."/>
            <person name="Kuo A."/>
            <person name="Mondo S."/>
            <person name="Pangilinan J."/>
            <person name="Riley R."/>
            <person name="Labutti K."/>
            <person name="Andreopoulos B."/>
            <person name="Lipzen A."/>
            <person name="Chen C."/>
            <person name="Yanf M."/>
            <person name="Daum C."/>
            <person name="Ng V."/>
            <person name="Clum A."/>
            <person name="Steindorff A."/>
            <person name="Ohm R."/>
            <person name="Martin F."/>
            <person name="Silar P."/>
            <person name="Natvig D."/>
            <person name="Lalanne C."/>
            <person name="Gautier V."/>
            <person name="Ament-Velasquez S.L."/>
            <person name="Kruys A."/>
            <person name="Hutchinson M.I."/>
            <person name="Powell A.J."/>
            <person name="Barry K."/>
            <person name="Miller A.N."/>
            <person name="Grigoriev I.V."/>
            <person name="Debuchy R."/>
            <person name="Gladieux P."/>
            <person name="Thoren M.H."/>
            <person name="Johannesson H."/>
        </authorList>
    </citation>
    <scope>NUCLEOTIDE SEQUENCE</scope>
    <source>
        <strain evidence="1">SMH4607-1</strain>
    </source>
</reference>
<dbReference type="PANTHER" id="PTHR42085:SF2">
    <property type="entry name" value="F-BOX DOMAIN-CONTAINING PROTEIN"/>
    <property type="match status" value="1"/>
</dbReference>
<dbReference type="AlphaFoldDB" id="A0AA40AHP3"/>